<evidence type="ECO:0000313" key="3">
    <source>
        <dbReference type="Proteomes" id="UP000199586"/>
    </source>
</evidence>
<keyword evidence="1" id="KW-0812">Transmembrane</keyword>
<feature type="transmembrane region" description="Helical" evidence="1">
    <location>
        <begin position="50"/>
        <end position="71"/>
    </location>
</feature>
<sequence length="180" mass="18445">MIALALAAIVAAMLLVRLGWAGRRGAAPIGWAIAAVALVVLVVKDGAWGLAVGTTVAIVAALALVLHAAAISAPRTMRPPREAPAVHVPHHARDVARRVAVFALVVPVAFVAAQGLAFGLQALARRAGWDDANTTVLALFLQPVLWTAIMAVQMTRASTARMVAPPAVAAVAGLLLWSAA</sequence>
<name>A0A1I5TU22_9SPHN</name>
<dbReference type="EMBL" id="FOXP01000009">
    <property type="protein sequence ID" value="SFP86575.1"/>
    <property type="molecule type" value="Genomic_DNA"/>
</dbReference>
<keyword evidence="1" id="KW-0472">Membrane</keyword>
<dbReference type="RefSeq" id="WP_093333849.1">
    <property type="nucleotide sequence ID" value="NZ_FOXP01000009.1"/>
</dbReference>
<keyword evidence="3" id="KW-1185">Reference proteome</keyword>
<feature type="transmembrane region" description="Helical" evidence="1">
    <location>
        <begin position="99"/>
        <end position="124"/>
    </location>
</feature>
<gene>
    <name evidence="2" type="ORF">SAMN04488241_10956</name>
</gene>
<evidence type="ECO:0000256" key="1">
    <source>
        <dbReference type="SAM" id="Phobius"/>
    </source>
</evidence>
<protein>
    <submittedName>
        <fullName evidence="2">Uncharacterized protein</fullName>
    </submittedName>
</protein>
<feature type="transmembrane region" description="Helical" evidence="1">
    <location>
        <begin position="136"/>
        <end position="155"/>
    </location>
</feature>
<accession>A0A1I5TU22</accession>
<feature type="transmembrane region" description="Helical" evidence="1">
    <location>
        <begin position="162"/>
        <end position="179"/>
    </location>
</feature>
<dbReference type="STRING" id="634430.SAMN04488241_10956"/>
<organism evidence="2 3">
    <name type="scientific">Sphingomonas rubra</name>
    <dbReference type="NCBI Taxonomy" id="634430"/>
    <lineage>
        <taxon>Bacteria</taxon>
        <taxon>Pseudomonadati</taxon>
        <taxon>Pseudomonadota</taxon>
        <taxon>Alphaproteobacteria</taxon>
        <taxon>Sphingomonadales</taxon>
        <taxon>Sphingomonadaceae</taxon>
        <taxon>Sphingomonas</taxon>
    </lineage>
</organism>
<evidence type="ECO:0000313" key="2">
    <source>
        <dbReference type="EMBL" id="SFP86575.1"/>
    </source>
</evidence>
<proteinExistence type="predicted"/>
<dbReference type="OrthoDB" id="7585145at2"/>
<dbReference type="AlphaFoldDB" id="A0A1I5TU22"/>
<reference evidence="2 3" key="1">
    <citation type="submission" date="2016-10" db="EMBL/GenBank/DDBJ databases">
        <authorList>
            <person name="de Groot N.N."/>
        </authorList>
    </citation>
    <scope>NUCLEOTIDE SEQUENCE [LARGE SCALE GENOMIC DNA]</scope>
    <source>
        <strain evidence="2 3">CGMCC 1.9113</strain>
    </source>
</reference>
<keyword evidence="1" id="KW-1133">Transmembrane helix</keyword>
<dbReference type="Proteomes" id="UP000199586">
    <property type="component" value="Unassembled WGS sequence"/>
</dbReference>